<evidence type="ECO:0000256" key="1">
    <source>
        <dbReference type="SAM" id="Coils"/>
    </source>
</evidence>
<dbReference type="OrthoDB" id="304539at2759"/>
<feature type="coiled-coil region" evidence="1">
    <location>
        <begin position="3"/>
        <end position="40"/>
    </location>
</feature>
<feature type="compositionally biased region" description="Basic and acidic residues" evidence="2">
    <location>
        <begin position="63"/>
        <end position="76"/>
    </location>
</feature>
<dbReference type="GeneID" id="5045613"/>
<organism evidence="3 4">
    <name type="scientific">Paramecium tetraurelia</name>
    <dbReference type="NCBI Taxonomy" id="5888"/>
    <lineage>
        <taxon>Eukaryota</taxon>
        <taxon>Sar</taxon>
        <taxon>Alveolata</taxon>
        <taxon>Ciliophora</taxon>
        <taxon>Intramacronucleata</taxon>
        <taxon>Oligohymenophorea</taxon>
        <taxon>Peniculida</taxon>
        <taxon>Parameciidae</taxon>
        <taxon>Paramecium</taxon>
    </lineage>
</organism>
<dbReference type="AlphaFoldDB" id="A0EAW4"/>
<feature type="coiled-coil region" evidence="1">
    <location>
        <begin position="138"/>
        <end position="221"/>
    </location>
</feature>
<dbReference type="Proteomes" id="UP000000600">
    <property type="component" value="Unassembled WGS sequence"/>
</dbReference>
<proteinExistence type="predicted"/>
<dbReference type="HOGENOM" id="CLU_544548_0_0_1"/>
<feature type="region of interest" description="Disordered" evidence="2">
    <location>
        <begin position="227"/>
        <end position="257"/>
    </location>
</feature>
<dbReference type="KEGG" id="ptm:GSPATT00025165001"/>
<dbReference type="RefSeq" id="XP_001459828.1">
    <property type="nucleotide sequence ID" value="XM_001459791.1"/>
</dbReference>
<feature type="coiled-coil region" evidence="1">
    <location>
        <begin position="352"/>
        <end position="407"/>
    </location>
</feature>
<dbReference type="OMA" id="IKYEQKW"/>
<gene>
    <name evidence="3" type="ORF">GSPATT00025165001</name>
</gene>
<name>A0EAW4_PARTE</name>
<accession>A0EAW4</accession>
<evidence type="ECO:0000256" key="2">
    <source>
        <dbReference type="SAM" id="MobiDB-lite"/>
    </source>
</evidence>
<evidence type="ECO:0000313" key="4">
    <source>
        <dbReference type="Proteomes" id="UP000000600"/>
    </source>
</evidence>
<dbReference type="InParanoid" id="A0EAW4"/>
<protein>
    <submittedName>
        <fullName evidence="3">Uncharacterized protein</fullName>
    </submittedName>
</protein>
<feature type="compositionally biased region" description="Basic and acidic residues" evidence="2">
    <location>
        <begin position="237"/>
        <end position="257"/>
    </location>
</feature>
<dbReference type="EMBL" id="CT868668">
    <property type="protein sequence ID" value="CAK92431.1"/>
    <property type="molecule type" value="Genomic_DNA"/>
</dbReference>
<sequence length="501" mass="58717">MNKDGLETKLHFLQQEVRQLQEENKELRQLLQLNKEVIKIQKECSFSSVLMKLYYKQPSTSNSRKEDNSIKKGEHNSERGFQSLFSQLYDENNQLYALNEVIAKQRDEARSQALIFEQICEDSNHRNMELQLERQNQLLDLQRKLNEKDQQIISLTEKLFELQSKKKIKQKIMVSPTEDVFAVLNQIEQMRMLIGQMIKENKQLREEKNKIQILIDVLQKQALSKQDYTPPILSPNRSHDESPRNHNLKEHKQVSGAKVDDSSYVEILPAKVNIQFQKNSNIPVPKLDLAKAQKLQQLNIQKQEEIEEKEEIELKAFKLSQSVKDNQQKAQTPSAGNPLNMFASPNKLCVQLNQLSDQNKALQKVLAQCRQKLQNEILLSKTLEDQVSELERKIIDLENVNEILINSQIKYEQKWQKIHLQYIAYKEYFEANDQIHESARDNKCTLQTMMSLPLSAKHRKSNVSQNLREIAYTLYNKCKIEERLNNVEFKNLTNMKRSSSL</sequence>
<reference evidence="3 4" key="1">
    <citation type="journal article" date="2006" name="Nature">
        <title>Global trends of whole-genome duplications revealed by the ciliate Paramecium tetraurelia.</title>
        <authorList>
            <consortium name="Genoscope"/>
            <person name="Aury J.-M."/>
            <person name="Jaillon O."/>
            <person name="Duret L."/>
            <person name="Noel B."/>
            <person name="Jubin C."/>
            <person name="Porcel B.M."/>
            <person name="Segurens B."/>
            <person name="Daubin V."/>
            <person name="Anthouard V."/>
            <person name="Aiach N."/>
            <person name="Arnaiz O."/>
            <person name="Billaut A."/>
            <person name="Beisson J."/>
            <person name="Blanc I."/>
            <person name="Bouhouche K."/>
            <person name="Camara F."/>
            <person name="Duharcourt S."/>
            <person name="Guigo R."/>
            <person name="Gogendeau D."/>
            <person name="Katinka M."/>
            <person name="Keller A.-M."/>
            <person name="Kissmehl R."/>
            <person name="Klotz C."/>
            <person name="Koll F."/>
            <person name="Le Moue A."/>
            <person name="Lepere C."/>
            <person name="Malinsky S."/>
            <person name="Nowacki M."/>
            <person name="Nowak J.K."/>
            <person name="Plattner H."/>
            <person name="Poulain J."/>
            <person name="Ruiz F."/>
            <person name="Serrano V."/>
            <person name="Zagulski M."/>
            <person name="Dessen P."/>
            <person name="Betermier M."/>
            <person name="Weissenbach J."/>
            <person name="Scarpelli C."/>
            <person name="Schachter V."/>
            <person name="Sperling L."/>
            <person name="Meyer E."/>
            <person name="Cohen J."/>
            <person name="Wincker P."/>
        </authorList>
    </citation>
    <scope>NUCLEOTIDE SEQUENCE [LARGE SCALE GENOMIC DNA]</scope>
    <source>
        <strain evidence="3 4">Stock d4-2</strain>
    </source>
</reference>
<evidence type="ECO:0000313" key="3">
    <source>
        <dbReference type="EMBL" id="CAK92431.1"/>
    </source>
</evidence>
<keyword evidence="1" id="KW-0175">Coiled coil</keyword>
<feature type="region of interest" description="Disordered" evidence="2">
    <location>
        <begin position="57"/>
        <end position="76"/>
    </location>
</feature>
<keyword evidence="4" id="KW-1185">Reference proteome</keyword>